<evidence type="ECO:0000313" key="8">
    <source>
        <dbReference type="EMBL" id="MPC21506.1"/>
    </source>
</evidence>
<comment type="caution">
    <text evidence="4">Lacks conserved residue(s) required for the propagation of feature annotation.</text>
</comment>
<protein>
    <recommendedName>
        <fullName evidence="2">ADAM10 endopeptidase</fullName>
        <ecNumber evidence="2">3.4.24.81</ecNumber>
    </recommendedName>
</protein>
<dbReference type="Gene3D" id="3.40.390.10">
    <property type="entry name" value="Collagenase (Catalytic Domain)"/>
    <property type="match status" value="1"/>
</dbReference>
<feature type="binding site" evidence="4">
    <location>
        <position position="294"/>
    </location>
    <ligand>
        <name>Zn(2+)</name>
        <dbReference type="ChEBI" id="CHEBI:29105"/>
        <note>catalytic</note>
    </ligand>
</feature>
<dbReference type="GO" id="GO:0046872">
    <property type="term" value="F:metal ion binding"/>
    <property type="evidence" value="ECO:0007669"/>
    <property type="project" value="UniProtKB-KW"/>
</dbReference>
<evidence type="ECO:0000313" key="9">
    <source>
        <dbReference type="Proteomes" id="UP000324222"/>
    </source>
</evidence>
<dbReference type="EMBL" id="VSRR010000984">
    <property type="protein sequence ID" value="MPC21506.1"/>
    <property type="molecule type" value="Genomic_DNA"/>
</dbReference>
<feature type="active site" evidence="4">
    <location>
        <position position="291"/>
    </location>
</feature>
<feature type="domain" description="Disintegrin" evidence="6">
    <location>
        <begin position="361"/>
        <end position="437"/>
    </location>
</feature>
<dbReference type="PANTHER" id="PTHR45702:SF2">
    <property type="entry name" value="KUZBANIAN, ISOFORM A"/>
    <property type="match status" value="1"/>
</dbReference>
<reference evidence="8 9" key="1">
    <citation type="submission" date="2019-05" db="EMBL/GenBank/DDBJ databases">
        <title>Another draft genome of Portunus trituberculatus and its Hox gene families provides insights of decapod evolution.</title>
        <authorList>
            <person name="Jeong J.-H."/>
            <person name="Song I."/>
            <person name="Kim S."/>
            <person name="Choi T."/>
            <person name="Kim D."/>
            <person name="Ryu S."/>
            <person name="Kim W."/>
        </authorList>
    </citation>
    <scope>NUCLEOTIDE SEQUENCE [LARGE SCALE GENOMIC DNA]</scope>
    <source>
        <tissue evidence="8">Muscle</tissue>
    </source>
</reference>
<dbReference type="InterPro" id="IPR051489">
    <property type="entry name" value="ADAM_Metalloproteinase"/>
</dbReference>
<dbReference type="GO" id="GO:0005886">
    <property type="term" value="C:plasma membrane"/>
    <property type="evidence" value="ECO:0007669"/>
    <property type="project" value="TreeGrafter"/>
</dbReference>
<keyword evidence="9" id="KW-1185">Reference proteome</keyword>
<dbReference type="GO" id="GO:0004222">
    <property type="term" value="F:metalloendopeptidase activity"/>
    <property type="evidence" value="ECO:0007669"/>
    <property type="project" value="InterPro"/>
</dbReference>
<name>A0A5B7DKL8_PORTR</name>
<dbReference type="AlphaFoldDB" id="A0A5B7DKL8"/>
<feature type="region of interest" description="Disordered" evidence="5">
    <location>
        <begin position="1"/>
        <end position="34"/>
    </location>
</feature>
<dbReference type="Pfam" id="PF13574">
    <property type="entry name" value="Reprolysin_2"/>
    <property type="match status" value="1"/>
</dbReference>
<keyword evidence="8" id="KW-0401">Integrin</keyword>
<dbReference type="InterPro" id="IPR049038">
    <property type="entry name" value="ADAM10_Cys-rich"/>
</dbReference>
<comment type="catalytic activity">
    <reaction evidence="1">
        <text>Endopeptidase of broad specificity.</text>
        <dbReference type="EC" id="3.4.24.81"/>
    </reaction>
</comment>
<proteinExistence type="predicted"/>
<dbReference type="Gene3D" id="4.10.70.10">
    <property type="entry name" value="Disintegrin domain"/>
    <property type="match status" value="1"/>
</dbReference>
<keyword evidence="4" id="KW-0862">Zinc</keyword>
<evidence type="ECO:0000256" key="5">
    <source>
        <dbReference type="SAM" id="MobiDB-lite"/>
    </source>
</evidence>
<feature type="compositionally biased region" description="Basic and acidic residues" evidence="5">
    <location>
        <begin position="12"/>
        <end position="24"/>
    </location>
</feature>
<dbReference type="SMART" id="SM00050">
    <property type="entry name" value="DISIN"/>
    <property type="match status" value="1"/>
</dbReference>
<dbReference type="SUPFAM" id="SSF55486">
    <property type="entry name" value="Metalloproteases ('zincins'), catalytic domain"/>
    <property type="match status" value="1"/>
</dbReference>
<evidence type="ECO:0000256" key="2">
    <source>
        <dbReference type="ARBA" id="ARBA00012332"/>
    </source>
</evidence>
<dbReference type="PROSITE" id="PS50214">
    <property type="entry name" value="DISINTEGRIN_2"/>
    <property type="match status" value="1"/>
</dbReference>
<dbReference type="GO" id="GO:0007229">
    <property type="term" value="P:integrin-mediated signaling pathway"/>
    <property type="evidence" value="ECO:0007669"/>
    <property type="project" value="UniProtKB-KW"/>
</dbReference>
<evidence type="ECO:0000256" key="1">
    <source>
        <dbReference type="ARBA" id="ARBA00001809"/>
    </source>
</evidence>
<keyword evidence="4" id="KW-0479">Metal-binding</keyword>
<comment type="caution">
    <text evidence="8">The sequence shown here is derived from an EMBL/GenBank/DDBJ whole genome shotgun (WGS) entry which is preliminary data.</text>
</comment>
<dbReference type="GO" id="GO:0006509">
    <property type="term" value="P:membrane protein ectodomain proteolysis"/>
    <property type="evidence" value="ECO:0007669"/>
    <property type="project" value="TreeGrafter"/>
</dbReference>
<dbReference type="InterPro" id="IPR001762">
    <property type="entry name" value="Disintegrin_dom"/>
</dbReference>
<dbReference type="InterPro" id="IPR036436">
    <property type="entry name" value="Disintegrin_dom_sf"/>
</dbReference>
<dbReference type="PROSITE" id="PS50215">
    <property type="entry name" value="ADAM_MEPRO"/>
    <property type="match status" value="1"/>
</dbReference>
<evidence type="ECO:0000256" key="3">
    <source>
        <dbReference type="ARBA" id="ARBA00022685"/>
    </source>
</evidence>
<dbReference type="GO" id="GO:0007219">
    <property type="term" value="P:Notch signaling pathway"/>
    <property type="evidence" value="ECO:0007669"/>
    <property type="project" value="TreeGrafter"/>
</dbReference>
<feature type="domain" description="Peptidase M12B" evidence="7">
    <location>
        <begin position="109"/>
        <end position="344"/>
    </location>
</feature>
<keyword evidence="3" id="KW-0165">Cleavage on pair of basic residues</keyword>
<accession>A0A5B7DKL8</accession>
<sequence length="560" mass="63193">MDAVQNSADPEEERREEERRERQAKWSSTSNQHKYKKWLEEHEEYRMMQEEDEEDLEEPGLYDMPLEDYHPHGQGHKYSEEANSAWPHRRRKRAIGIGVGEDNKGTCSLSIQTDPMLWHHIYLQEDENAEKTRDEITAMISQHIKALNHIYANVNFIGKYKHRNIRFEVQRIKIDDDTPCKSSQGEGNKFCKPNVDVSNFLNLHSQKKHDDFCLAYVFTFRDFTGGTLGLAWVASPSGASGGICEKYKTYTENLGGFRHSEKRSLNTGIITFLNYNSRVPPKVSQLTLAHEIGHNFGSPHDFPDSCKPGGLQGNYIMFSSATSGDRLNNDKFSPCSMRNISLVLDAISEKRRTNCFTENNGAFCGNKIVEEGEECDCGYDIQECQENPSEGPCCNRNTCTFVSKEAQQVCHMYTECEESAFCEGNNASCPEPVHKEDNRVCNEGTKVCMNGKCSGSICLAKGMKECFLTSDIVHDKKKLCEIACQVGNDSSTCKSTSELKDIFGGSPVFMLPGAPCNNFQGYCDVFQKCRAVDAEGPLARLKNLLFNQDTLNSVAEWITV</sequence>
<feature type="binding site" evidence="4">
    <location>
        <position position="290"/>
    </location>
    <ligand>
        <name>Zn(2+)</name>
        <dbReference type="ChEBI" id="CHEBI:29105"/>
        <note>catalytic</note>
    </ligand>
</feature>
<evidence type="ECO:0000259" key="7">
    <source>
        <dbReference type="PROSITE" id="PS50215"/>
    </source>
</evidence>
<dbReference type="SUPFAM" id="SSF57552">
    <property type="entry name" value="Blood coagulation inhibitor (disintegrin)"/>
    <property type="match status" value="1"/>
</dbReference>
<dbReference type="InterPro" id="IPR024079">
    <property type="entry name" value="MetalloPept_cat_dom_sf"/>
</dbReference>
<organism evidence="8 9">
    <name type="scientific">Portunus trituberculatus</name>
    <name type="common">Swimming crab</name>
    <name type="synonym">Neptunus trituberculatus</name>
    <dbReference type="NCBI Taxonomy" id="210409"/>
    <lineage>
        <taxon>Eukaryota</taxon>
        <taxon>Metazoa</taxon>
        <taxon>Ecdysozoa</taxon>
        <taxon>Arthropoda</taxon>
        <taxon>Crustacea</taxon>
        <taxon>Multicrustacea</taxon>
        <taxon>Malacostraca</taxon>
        <taxon>Eumalacostraca</taxon>
        <taxon>Eucarida</taxon>
        <taxon>Decapoda</taxon>
        <taxon>Pleocyemata</taxon>
        <taxon>Brachyura</taxon>
        <taxon>Eubrachyura</taxon>
        <taxon>Portunoidea</taxon>
        <taxon>Portunidae</taxon>
        <taxon>Portuninae</taxon>
        <taxon>Portunus</taxon>
    </lineage>
</organism>
<evidence type="ECO:0000256" key="4">
    <source>
        <dbReference type="PROSITE-ProRule" id="PRU00276"/>
    </source>
</evidence>
<evidence type="ECO:0000259" key="6">
    <source>
        <dbReference type="PROSITE" id="PS50214"/>
    </source>
</evidence>
<dbReference type="EC" id="3.4.24.81" evidence="2"/>
<feature type="binding site" evidence="4">
    <location>
        <position position="300"/>
    </location>
    <ligand>
        <name>Zn(2+)</name>
        <dbReference type="ChEBI" id="CHEBI:29105"/>
        <note>catalytic</note>
    </ligand>
</feature>
<dbReference type="Pfam" id="PF21299">
    <property type="entry name" value="ADAM10_Cys-rich"/>
    <property type="match status" value="1"/>
</dbReference>
<dbReference type="InterPro" id="IPR001590">
    <property type="entry name" value="Peptidase_M12B"/>
</dbReference>
<gene>
    <name evidence="8" type="primary">ADAM10</name>
    <name evidence="8" type="ORF">E2C01_014495</name>
</gene>
<dbReference type="OrthoDB" id="2131567at2759"/>
<dbReference type="PANTHER" id="PTHR45702">
    <property type="entry name" value="ADAM10/ADAM17 METALLOPEPTIDASE FAMILY MEMBER"/>
    <property type="match status" value="1"/>
</dbReference>
<dbReference type="Proteomes" id="UP000324222">
    <property type="component" value="Unassembled WGS sequence"/>
</dbReference>